<keyword evidence="1" id="KW-0812">Transmembrane</keyword>
<dbReference type="SUPFAM" id="SSF103473">
    <property type="entry name" value="MFS general substrate transporter"/>
    <property type="match status" value="1"/>
</dbReference>
<protein>
    <submittedName>
        <fullName evidence="2">Uncharacterized membrane protein, DUF485 family</fullName>
    </submittedName>
</protein>
<keyword evidence="3" id="KW-1185">Reference proteome</keyword>
<dbReference type="EMBL" id="FRCS01000018">
    <property type="protein sequence ID" value="SHN46781.1"/>
    <property type="molecule type" value="Genomic_DNA"/>
</dbReference>
<feature type="transmembrane region" description="Helical" evidence="1">
    <location>
        <begin position="73"/>
        <end position="94"/>
    </location>
</feature>
<dbReference type="InterPro" id="IPR007436">
    <property type="entry name" value="DUF485"/>
</dbReference>
<keyword evidence="1" id="KW-0472">Membrane</keyword>
<dbReference type="InterPro" id="IPR036259">
    <property type="entry name" value="MFS_trans_sf"/>
</dbReference>
<keyword evidence="1" id="KW-1133">Transmembrane helix</keyword>
<organism evidence="2 3">
    <name type="scientific">Cryptosporangium aurantiacum</name>
    <dbReference type="NCBI Taxonomy" id="134849"/>
    <lineage>
        <taxon>Bacteria</taxon>
        <taxon>Bacillati</taxon>
        <taxon>Actinomycetota</taxon>
        <taxon>Actinomycetes</taxon>
        <taxon>Cryptosporangiales</taxon>
        <taxon>Cryptosporangiaceae</taxon>
        <taxon>Cryptosporangium</taxon>
    </lineage>
</organism>
<dbReference type="PANTHER" id="PTHR38441:SF1">
    <property type="entry name" value="MEMBRANE PROTEIN"/>
    <property type="match status" value="1"/>
</dbReference>
<sequence>MSTDVHSTDADAPDERAARALAMQASPEFAELRRTIRRFIFPMTAAFLTWYLLYVVLSAYARGFMDAKVVGNLNVAFFFGVLQFVSTFLIAWLYSRYAAKRFDPLAEKIKAELDAAAAGDAGAAK</sequence>
<proteinExistence type="predicted"/>
<gene>
    <name evidence="2" type="ORF">SAMN05443668_11810</name>
</gene>
<evidence type="ECO:0000313" key="3">
    <source>
        <dbReference type="Proteomes" id="UP000184440"/>
    </source>
</evidence>
<evidence type="ECO:0000256" key="1">
    <source>
        <dbReference type="SAM" id="Phobius"/>
    </source>
</evidence>
<dbReference type="OrthoDB" id="3543412at2"/>
<dbReference type="AlphaFoldDB" id="A0A1M7RKW2"/>
<dbReference type="PANTHER" id="PTHR38441">
    <property type="entry name" value="INTEGRAL MEMBRANE PROTEIN-RELATED"/>
    <property type="match status" value="1"/>
</dbReference>
<dbReference type="Pfam" id="PF04341">
    <property type="entry name" value="DUF485"/>
    <property type="match status" value="1"/>
</dbReference>
<accession>A0A1M7RKW2</accession>
<feature type="transmembrane region" description="Helical" evidence="1">
    <location>
        <begin position="39"/>
        <end position="61"/>
    </location>
</feature>
<name>A0A1M7RKW2_9ACTN</name>
<evidence type="ECO:0000313" key="2">
    <source>
        <dbReference type="EMBL" id="SHN46781.1"/>
    </source>
</evidence>
<dbReference type="STRING" id="134849.SAMN05443668_11810"/>
<dbReference type="RefSeq" id="WP_073264069.1">
    <property type="nucleotide sequence ID" value="NZ_FRCS01000018.1"/>
</dbReference>
<reference evidence="2 3" key="1">
    <citation type="submission" date="2016-11" db="EMBL/GenBank/DDBJ databases">
        <authorList>
            <person name="Jaros S."/>
            <person name="Januszkiewicz K."/>
            <person name="Wedrychowicz H."/>
        </authorList>
    </citation>
    <scope>NUCLEOTIDE SEQUENCE [LARGE SCALE GENOMIC DNA]</scope>
    <source>
        <strain evidence="2 3">DSM 46144</strain>
    </source>
</reference>
<dbReference type="Proteomes" id="UP000184440">
    <property type="component" value="Unassembled WGS sequence"/>
</dbReference>